<name>A0A6N7Z6J9_9PSEU</name>
<dbReference type="SUPFAM" id="SSF56601">
    <property type="entry name" value="beta-lactamase/transpeptidase-like"/>
    <property type="match status" value="1"/>
</dbReference>
<dbReference type="PANTHER" id="PTHR46825">
    <property type="entry name" value="D-ALANYL-D-ALANINE-CARBOXYPEPTIDASE/ENDOPEPTIDASE AMPH"/>
    <property type="match status" value="1"/>
</dbReference>
<comment type="caution">
    <text evidence="2">The sequence shown here is derived from an EMBL/GenBank/DDBJ whole genome shotgun (WGS) entry which is preliminary data.</text>
</comment>
<dbReference type="PANTHER" id="PTHR46825:SF9">
    <property type="entry name" value="BETA-LACTAMASE-RELATED DOMAIN-CONTAINING PROTEIN"/>
    <property type="match status" value="1"/>
</dbReference>
<dbReference type="AlphaFoldDB" id="A0A6N7Z6J9"/>
<dbReference type="Gene3D" id="3.40.710.10">
    <property type="entry name" value="DD-peptidase/beta-lactamase superfamily"/>
    <property type="match status" value="1"/>
</dbReference>
<dbReference type="GO" id="GO:0016787">
    <property type="term" value="F:hydrolase activity"/>
    <property type="evidence" value="ECO:0007669"/>
    <property type="project" value="UniProtKB-KW"/>
</dbReference>
<evidence type="ECO:0000313" key="3">
    <source>
        <dbReference type="Proteomes" id="UP000440096"/>
    </source>
</evidence>
<evidence type="ECO:0000313" key="2">
    <source>
        <dbReference type="EMBL" id="MTD56581.1"/>
    </source>
</evidence>
<dbReference type="EMBL" id="WMBA01000036">
    <property type="protein sequence ID" value="MTD56581.1"/>
    <property type="molecule type" value="Genomic_DNA"/>
</dbReference>
<protein>
    <submittedName>
        <fullName evidence="2">Serine hydrolase</fullName>
    </submittedName>
</protein>
<organism evidence="2 3">
    <name type="scientific">Amycolatopsis pithecellobii</name>
    <dbReference type="NCBI Taxonomy" id="664692"/>
    <lineage>
        <taxon>Bacteria</taxon>
        <taxon>Bacillati</taxon>
        <taxon>Actinomycetota</taxon>
        <taxon>Actinomycetes</taxon>
        <taxon>Pseudonocardiales</taxon>
        <taxon>Pseudonocardiaceae</taxon>
        <taxon>Amycolatopsis</taxon>
    </lineage>
</organism>
<dbReference type="InterPro" id="IPR001466">
    <property type="entry name" value="Beta-lactam-related"/>
</dbReference>
<feature type="domain" description="Beta-lactamase-related" evidence="1">
    <location>
        <begin position="13"/>
        <end position="319"/>
    </location>
</feature>
<keyword evidence="2" id="KW-0378">Hydrolase</keyword>
<keyword evidence="3" id="KW-1185">Reference proteome</keyword>
<dbReference type="InterPro" id="IPR012338">
    <property type="entry name" value="Beta-lactam/transpept-like"/>
</dbReference>
<accession>A0A6N7Z6J9</accession>
<gene>
    <name evidence="2" type="ORF">GKO32_21780</name>
</gene>
<dbReference type="InterPro" id="IPR050491">
    <property type="entry name" value="AmpC-like"/>
</dbReference>
<sequence>MRRDRSVVAGEFERLAEKYQVVGAQAGLLRLTGPDGAAAVELATTGILNTESGAPVIDQALFQIGSITKVWTTCVALQLADEGRLDLDAPVHDALPEFALAGPECGVTTRHLLSHTSGIPGDLFNDTGRGDDALRRFVAGLRQVSPLHPPGDGFSYSNSAFAVAGRLIEVLCECTWDDAIRDRIIKPLGLRHTATLPEQVLLHAAAAGHVMAEDGAVTRANVWGIPRSMGPAGGVSATVRDLLSFATIFLREDTTVLSPSAIRAMRRPHKPWGLGWALDRWGEVEVLQHDGSTPGQSAFLRVFPALGCAAALLCTGPEADGLAREFFTGIANRLNIPGPPTFTPLPGTCAAPETGTYVNGESSVRIDLDGDAFVATLTSPFPIAGATGRLRSRLEAIRPGLYTASHPQKHGGEPVRFSADHLMWGLRRFNKVLA</sequence>
<dbReference type="Pfam" id="PF00144">
    <property type="entry name" value="Beta-lactamase"/>
    <property type="match status" value="1"/>
</dbReference>
<reference evidence="2 3" key="1">
    <citation type="submission" date="2019-11" db="EMBL/GenBank/DDBJ databases">
        <title>Draft genome of Amycolatopsis RM579.</title>
        <authorList>
            <person name="Duangmal K."/>
            <person name="Mingma R."/>
        </authorList>
    </citation>
    <scope>NUCLEOTIDE SEQUENCE [LARGE SCALE GENOMIC DNA]</scope>
    <source>
        <strain evidence="2 3">RM579</strain>
    </source>
</reference>
<dbReference type="OrthoDB" id="262125at2"/>
<proteinExistence type="predicted"/>
<evidence type="ECO:0000259" key="1">
    <source>
        <dbReference type="Pfam" id="PF00144"/>
    </source>
</evidence>
<dbReference type="Proteomes" id="UP000440096">
    <property type="component" value="Unassembled WGS sequence"/>
</dbReference>